<dbReference type="Gene3D" id="1.10.510.40">
    <property type="match status" value="1"/>
</dbReference>
<reference evidence="6" key="1">
    <citation type="journal article" date="2022" name="bioRxiv">
        <title>Discovery and biosynthetic assessment of Streptomyces ortus sp nov. isolated from a deep-sea sponge.</title>
        <authorList>
            <person name="Williams S.E."/>
        </authorList>
    </citation>
    <scope>NUCLEOTIDE SEQUENCE</scope>
    <source>
        <strain evidence="6">A15ISP2-DRY2</strain>
    </source>
</reference>
<dbReference type="Pfam" id="PF06276">
    <property type="entry name" value="FhuF"/>
    <property type="match status" value="1"/>
</dbReference>
<dbReference type="Proteomes" id="UP001165590">
    <property type="component" value="Unassembled WGS sequence"/>
</dbReference>
<dbReference type="InterPro" id="IPR037455">
    <property type="entry name" value="LucA/IucC-like"/>
</dbReference>
<dbReference type="EMBL" id="JAIFZO010000002">
    <property type="protein sequence ID" value="MCX4237343.1"/>
    <property type="molecule type" value="Genomic_DNA"/>
</dbReference>
<dbReference type="InterPro" id="IPR007310">
    <property type="entry name" value="Aerobactin_biosyn_IucA/IucC_N"/>
</dbReference>
<keyword evidence="7" id="KW-1185">Reference proteome</keyword>
<dbReference type="PANTHER" id="PTHR34384:SF5">
    <property type="entry name" value="L-2,3-DIAMINOPROPANOATE--CITRATE LIGASE"/>
    <property type="match status" value="1"/>
</dbReference>
<organism evidence="6 7">
    <name type="scientific">Streptomyces ortus</name>
    <dbReference type="NCBI Taxonomy" id="2867268"/>
    <lineage>
        <taxon>Bacteria</taxon>
        <taxon>Bacillati</taxon>
        <taxon>Actinomycetota</taxon>
        <taxon>Actinomycetes</taxon>
        <taxon>Kitasatosporales</taxon>
        <taxon>Streptomycetaceae</taxon>
        <taxon>Streptomyces</taxon>
    </lineage>
</organism>
<feature type="region of interest" description="Disordered" evidence="3">
    <location>
        <begin position="1"/>
        <end position="34"/>
    </location>
</feature>
<evidence type="ECO:0000256" key="1">
    <source>
        <dbReference type="ARBA" id="ARBA00004924"/>
    </source>
</evidence>
<proteinExistence type="inferred from homology"/>
<comment type="similarity">
    <text evidence="2">Belongs to the IucA/IucC family.</text>
</comment>
<comment type="pathway">
    <text evidence="1">Siderophore biosynthesis.</text>
</comment>
<comment type="caution">
    <text evidence="6">The sequence shown here is derived from an EMBL/GenBank/DDBJ whole genome shotgun (WGS) entry which is preliminary data.</text>
</comment>
<dbReference type="Pfam" id="PF04183">
    <property type="entry name" value="IucA_IucC"/>
    <property type="match status" value="1"/>
</dbReference>
<sequence length="555" mass="59930">MQPTSPSPSTPFTRFTPSARTTDGVTEAADATDAADTTDAADAIAAAPLLNCLLREICEPEPGSEPQPGPERVPGVRRVYRLPAGDRLLRVRDGRRPRDPELFADGTWQRLGHAELVKLAAEELRLHTGLSNSELPAEMTDSRDAVAAILTAREGTAPPADPYRRAEQSLITGHPHHPAPKARGGGPVSGWLPYAPEAYADFPLTLLGLREDVCVQDGDTSALDALGAAPDGYRLLLAHPWQLDLVGGGQEIRAAFADGRLVHLGCSPWSAWPTAAIRTLYVPDADLFVKFSLDVRITNDIRRLWRHDLLALRRTDAAVTEAFRALPGGAAWLSDRGYRTADFAFEELAVLVRDGLGGHVTPGSTPLPAAALTEGTGDPYDRPGLADTVGFDGNPLDNLADPAAWWSAYLRQVVPPALELFARHGVVLEAHLQNTVVAVDGDGMPVRALFRDAEGGKLLPDVTRAAGWERLVYCLVVNNLLEIADALRERHPGLDPWEPARRELARYAPELPEVADLLRSPTLPGKTNLLLRWTGADGAAARYRPVPNPLRAPNT</sequence>
<dbReference type="RefSeq" id="WP_267029763.1">
    <property type="nucleotide sequence ID" value="NZ_JAIFZO010000002.1"/>
</dbReference>
<evidence type="ECO:0000256" key="2">
    <source>
        <dbReference type="ARBA" id="ARBA00007832"/>
    </source>
</evidence>
<evidence type="ECO:0000256" key="3">
    <source>
        <dbReference type="SAM" id="MobiDB-lite"/>
    </source>
</evidence>
<evidence type="ECO:0000259" key="4">
    <source>
        <dbReference type="Pfam" id="PF04183"/>
    </source>
</evidence>
<dbReference type="InterPro" id="IPR022770">
    <property type="entry name" value="IucA/IucC-like_C"/>
</dbReference>
<name>A0ABT3VG90_9ACTN</name>
<feature type="domain" description="Aerobactin siderophore biosynthesis IucA/IucC N-terminal" evidence="4">
    <location>
        <begin position="163"/>
        <end position="373"/>
    </location>
</feature>
<evidence type="ECO:0000313" key="7">
    <source>
        <dbReference type="Proteomes" id="UP001165590"/>
    </source>
</evidence>
<evidence type="ECO:0000313" key="6">
    <source>
        <dbReference type="EMBL" id="MCX4237343.1"/>
    </source>
</evidence>
<accession>A0ABT3VG90</accession>
<feature type="compositionally biased region" description="Low complexity" evidence="3">
    <location>
        <begin position="10"/>
        <end position="34"/>
    </location>
</feature>
<dbReference type="PANTHER" id="PTHR34384">
    <property type="entry name" value="L-2,3-DIAMINOPROPANOATE--CITRATE LIGASE"/>
    <property type="match status" value="1"/>
</dbReference>
<evidence type="ECO:0000259" key="5">
    <source>
        <dbReference type="Pfam" id="PF06276"/>
    </source>
</evidence>
<protein>
    <submittedName>
        <fullName evidence="6">IucA/IucC family siderophore biosynthesis protein</fullName>
    </submittedName>
</protein>
<feature type="domain" description="Aerobactin siderophore biosynthesis IucA/IucC-like C-terminal" evidence="5">
    <location>
        <begin position="404"/>
        <end position="538"/>
    </location>
</feature>
<gene>
    <name evidence="6" type="ORF">K3769_32150</name>
</gene>